<organism evidence="1 2">
    <name type="scientific">Phragmitibacter flavus</name>
    <dbReference type="NCBI Taxonomy" id="2576071"/>
    <lineage>
        <taxon>Bacteria</taxon>
        <taxon>Pseudomonadati</taxon>
        <taxon>Verrucomicrobiota</taxon>
        <taxon>Verrucomicrobiia</taxon>
        <taxon>Verrucomicrobiales</taxon>
        <taxon>Verrucomicrobiaceae</taxon>
        <taxon>Phragmitibacter</taxon>
    </lineage>
</organism>
<dbReference type="NCBIfam" id="TIGR02595">
    <property type="entry name" value="PEP_CTERM"/>
    <property type="match status" value="1"/>
</dbReference>
<accession>A0A5R8KM15</accession>
<name>A0A5R8KM15_9BACT</name>
<sequence length="334" mass="35851">MVRVFTGCDERRKSVTLTTRLMSTSQPFTRELRTMKTSPLLSWTTTALLTLLLGTATSGWSATVGYWRLENNALDSSSNLLGGTASGGVFSTLDTPGPTIFDPVAGTFTANTHAYNASGSGAKTIVVPDNALFSQENFTWEMFIKVTGQPASYDAFLTNRDSVSGLGRGYQIDFDGNPAVGSTAFGRLRARFDLPIVVPVTDPPTPNPNQNQVATVTTGYLYQDADGGGAGGIRVNSDTSWHHIALTKEGNQVRVYLDGVASSARTLTGPFEEALASIIFGKTSSADYGLLIDEVRFSDTVLLPSQFLQAVPEPSRAMLLFLCAGAIVLRRRRN</sequence>
<gene>
    <name evidence="1" type="ORF">FEM03_00015</name>
</gene>
<proteinExistence type="predicted"/>
<dbReference type="Proteomes" id="UP000306196">
    <property type="component" value="Unassembled WGS sequence"/>
</dbReference>
<keyword evidence="2" id="KW-1185">Reference proteome</keyword>
<reference evidence="1 2" key="1">
    <citation type="submission" date="2019-05" db="EMBL/GenBank/DDBJ databases">
        <title>Verrucobacter flavum gen. nov., sp. nov. a new member of the family Verrucomicrobiaceae.</title>
        <authorList>
            <person name="Szuroczki S."/>
            <person name="Abbaszade G."/>
            <person name="Szabo A."/>
            <person name="Felfoldi T."/>
            <person name="Schumann P."/>
            <person name="Boka K."/>
            <person name="Keki Z."/>
            <person name="Toumi M."/>
            <person name="Toth E."/>
        </authorList>
    </citation>
    <scope>NUCLEOTIDE SEQUENCE [LARGE SCALE GENOMIC DNA]</scope>
    <source>
        <strain evidence="1 2">MG-N-17</strain>
    </source>
</reference>
<evidence type="ECO:0000313" key="2">
    <source>
        <dbReference type="Proteomes" id="UP000306196"/>
    </source>
</evidence>
<dbReference type="AlphaFoldDB" id="A0A5R8KM15"/>
<dbReference type="InterPro" id="IPR013320">
    <property type="entry name" value="ConA-like_dom_sf"/>
</dbReference>
<dbReference type="Pfam" id="PF13385">
    <property type="entry name" value="Laminin_G_3"/>
    <property type="match status" value="1"/>
</dbReference>
<comment type="caution">
    <text evidence="1">The sequence shown here is derived from an EMBL/GenBank/DDBJ whole genome shotgun (WGS) entry which is preliminary data.</text>
</comment>
<protein>
    <submittedName>
        <fullName evidence="1">LamG domain-containing protein</fullName>
    </submittedName>
</protein>
<dbReference type="SUPFAM" id="SSF49899">
    <property type="entry name" value="Concanavalin A-like lectins/glucanases"/>
    <property type="match status" value="1"/>
</dbReference>
<dbReference type="OrthoDB" id="175881at2"/>
<dbReference type="EMBL" id="VAUV01000001">
    <property type="protein sequence ID" value="TLD72859.1"/>
    <property type="molecule type" value="Genomic_DNA"/>
</dbReference>
<dbReference type="InterPro" id="IPR013424">
    <property type="entry name" value="Ice-binding_C"/>
</dbReference>
<dbReference type="Gene3D" id="2.60.120.200">
    <property type="match status" value="1"/>
</dbReference>
<evidence type="ECO:0000313" key="1">
    <source>
        <dbReference type="EMBL" id="TLD72859.1"/>
    </source>
</evidence>